<proteinExistence type="predicted"/>
<dbReference type="Proteomes" id="UP000792457">
    <property type="component" value="Unassembled WGS sequence"/>
</dbReference>
<keyword evidence="2" id="KW-1185">Reference proteome</keyword>
<protein>
    <submittedName>
        <fullName evidence="1">Uncharacterized protein</fullName>
    </submittedName>
</protein>
<dbReference type="AlphaFoldDB" id="A0A8K0KN28"/>
<evidence type="ECO:0000313" key="1">
    <source>
        <dbReference type="EMBL" id="KAG8238127.1"/>
    </source>
</evidence>
<reference evidence="1" key="2">
    <citation type="submission" date="2017-10" db="EMBL/GenBank/DDBJ databases">
        <title>Ladona fulva Genome sequencing and assembly.</title>
        <authorList>
            <person name="Murali S."/>
            <person name="Richards S."/>
            <person name="Bandaranaike D."/>
            <person name="Bellair M."/>
            <person name="Blankenburg K."/>
            <person name="Chao H."/>
            <person name="Dinh H."/>
            <person name="Doddapaneni H."/>
            <person name="Dugan-Rocha S."/>
            <person name="Elkadiri S."/>
            <person name="Gnanaolivu R."/>
            <person name="Hernandez B."/>
            <person name="Skinner E."/>
            <person name="Javaid M."/>
            <person name="Lee S."/>
            <person name="Li M."/>
            <person name="Ming W."/>
            <person name="Munidasa M."/>
            <person name="Muniz J."/>
            <person name="Nguyen L."/>
            <person name="Hughes D."/>
            <person name="Osuji N."/>
            <person name="Pu L.-L."/>
            <person name="Puazo M."/>
            <person name="Qu C."/>
            <person name="Quiroz J."/>
            <person name="Raj R."/>
            <person name="Weissenberger G."/>
            <person name="Xin Y."/>
            <person name="Zou X."/>
            <person name="Han Y."/>
            <person name="Worley K."/>
            <person name="Muzny D."/>
            <person name="Gibbs R."/>
        </authorList>
    </citation>
    <scope>NUCLEOTIDE SEQUENCE</scope>
    <source>
        <strain evidence="1">Sampled in the wild</strain>
    </source>
</reference>
<name>A0A8K0KN28_LADFU</name>
<dbReference type="EMBL" id="KZ309283">
    <property type="protein sequence ID" value="KAG8238127.1"/>
    <property type="molecule type" value="Genomic_DNA"/>
</dbReference>
<organism evidence="1 2">
    <name type="scientific">Ladona fulva</name>
    <name type="common">Scarce chaser dragonfly</name>
    <name type="synonym">Libellula fulva</name>
    <dbReference type="NCBI Taxonomy" id="123851"/>
    <lineage>
        <taxon>Eukaryota</taxon>
        <taxon>Metazoa</taxon>
        <taxon>Ecdysozoa</taxon>
        <taxon>Arthropoda</taxon>
        <taxon>Hexapoda</taxon>
        <taxon>Insecta</taxon>
        <taxon>Pterygota</taxon>
        <taxon>Palaeoptera</taxon>
        <taxon>Odonata</taxon>
        <taxon>Epiprocta</taxon>
        <taxon>Anisoptera</taxon>
        <taxon>Libelluloidea</taxon>
        <taxon>Libellulidae</taxon>
        <taxon>Ladona</taxon>
    </lineage>
</organism>
<accession>A0A8K0KN28</accession>
<evidence type="ECO:0000313" key="2">
    <source>
        <dbReference type="Proteomes" id="UP000792457"/>
    </source>
</evidence>
<sequence>MGIPSYGQTFSTAGPLLGSWRKSSQKYYGSGSSGAVVSPPPNRELEDLVNFCKTKGQGCSYGFTRVLLGLKTSGSALIHCLERTLSPNLYSFVTQMAPPKTDGYTPFLITGKGKPFQHMSISLCCAAKYKPIHLIEKKRELRPHSTRDV</sequence>
<reference evidence="1" key="1">
    <citation type="submission" date="2013-04" db="EMBL/GenBank/DDBJ databases">
        <authorList>
            <person name="Qu J."/>
            <person name="Murali S.C."/>
            <person name="Bandaranaike D."/>
            <person name="Bellair M."/>
            <person name="Blankenburg K."/>
            <person name="Chao H."/>
            <person name="Dinh H."/>
            <person name="Doddapaneni H."/>
            <person name="Downs B."/>
            <person name="Dugan-Rocha S."/>
            <person name="Elkadiri S."/>
            <person name="Gnanaolivu R.D."/>
            <person name="Hernandez B."/>
            <person name="Javaid M."/>
            <person name="Jayaseelan J.C."/>
            <person name="Lee S."/>
            <person name="Li M."/>
            <person name="Ming W."/>
            <person name="Munidasa M."/>
            <person name="Muniz J."/>
            <person name="Nguyen L."/>
            <person name="Ongeri F."/>
            <person name="Osuji N."/>
            <person name="Pu L.-L."/>
            <person name="Puazo M."/>
            <person name="Qu C."/>
            <person name="Quiroz J."/>
            <person name="Raj R."/>
            <person name="Weissenberger G."/>
            <person name="Xin Y."/>
            <person name="Zou X."/>
            <person name="Han Y."/>
            <person name="Richards S."/>
            <person name="Worley K."/>
            <person name="Muzny D."/>
            <person name="Gibbs R."/>
        </authorList>
    </citation>
    <scope>NUCLEOTIDE SEQUENCE</scope>
    <source>
        <strain evidence="1">Sampled in the wild</strain>
    </source>
</reference>
<comment type="caution">
    <text evidence="1">The sequence shown here is derived from an EMBL/GenBank/DDBJ whole genome shotgun (WGS) entry which is preliminary data.</text>
</comment>
<gene>
    <name evidence="1" type="ORF">J437_LFUL012741</name>
</gene>